<dbReference type="Gene3D" id="3.40.50.300">
    <property type="entry name" value="P-loop containing nucleotide triphosphate hydrolases"/>
    <property type="match status" value="1"/>
</dbReference>
<feature type="domain" description="ABC transporter" evidence="2">
    <location>
        <begin position="12"/>
        <end position="69"/>
    </location>
</feature>
<proteinExistence type="predicted"/>
<keyword evidence="1" id="KW-0677">Repeat</keyword>
<evidence type="ECO:0000313" key="4">
    <source>
        <dbReference type="Proteomes" id="UP001168821"/>
    </source>
</evidence>
<dbReference type="Pfam" id="PF00005">
    <property type="entry name" value="ABC_tran"/>
    <property type="match status" value="1"/>
</dbReference>
<dbReference type="EMBL" id="JALNTZ010001462">
    <property type="protein sequence ID" value="KAJ3625369.1"/>
    <property type="molecule type" value="Genomic_DNA"/>
</dbReference>
<dbReference type="GO" id="GO:0016887">
    <property type="term" value="F:ATP hydrolysis activity"/>
    <property type="evidence" value="ECO:0007669"/>
    <property type="project" value="InterPro"/>
</dbReference>
<dbReference type="PANTHER" id="PTHR19211:SF14">
    <property type="entry name" value="ATP-BINDING CASSETTE SUB-FAMILY F MEMBER 1"/>
    <property type="match status" value="1"/>
</dbReference>
<evidence type="ECO:0000256" key="1">
    <source>
        <dbReference type="ARBA" id="ARBA00022737"/>
    </source>
</evidence>
<dbReference type="PANTHER" id="PTHR19211">
    <property type="entry name" value="ATP-BINDING TRANSPORT PROTEIN-RELATED"/>
    <property type="match status" value="1"/>
</dbReference>
<dbReference type="InterPro" id="IPR003439">
    <property type="entry name" value="ABC_transporter-like_ATP-bd"/>
</dbReference>
<dbReference type="SUPFAM" id="SSF52540">
    <property type="entry name" value="P-loop containing nucleoside triphosphate hydrolases"/>
    <property type="match status" value="1"/>
</dbReference>
<gene>
    <name evidence="3" type="ORF">Zmor_004286</name>
</gene>
<sequence length="144" mass="16598">MLPNTLFCNRDEYDADYQSVRNKLGNFGLEGYAHEIPIKDLSGGQKARVVFAALYFMRPHVLFLDEPTNHLDIESIEALILAINEFTGGVVCITHDSRLIQEAQLEMWVVEDNNCYEYDGTYETYKSKILKCIEEYGSHHNKEN</sequence>
<evidence type="ECO:0000259" key="2">
    <source>
        <dbReference type="Pfam" id="PF00005"/>
    </source>
</evidence>
<evidence type="ECO:0000313" key="3">
    <source>
        <dbReference type="EMBL" id="KAJ3625369.1"/>
    </source>
</evidence>
<name>A0AA38LZH5_9CUCU</name>
<organism evidence="3 4">
    <name type="scientific">Zophobas morio</name>
    <dbReference type="NCBI Taxonomy" id="2755281"/>
    <lineage>
        <taxon>Eukaryota</taxon>
        <taxon>Metazoa</taxon>
        <taxon>Ecdysozoa</taxon>
        <taxon>Arthropoda</taxon>
        <taxon>Hexapoda</taxon>
        <taxon>Insecta</taxon>
        <taxon>Pterygota</taxon>
        <taxon>Neoptera</taxon>
        <taxon>Endopterygota</taxon>
        <taxon>Coleoptera</taxon>
        <taxon>Polyphaga</taxon>
        <taxon>Cucujiformia</taxon>
        <taxon>Tenebrionidae</taxon>
        <taxon>Zophobas</taxon>
    </lineage>
</organism>
<dbReference type="FunFam" id="3.40.50.300:FF:001197">
    <property type="entry name" value="Putative ATP-binding cassette family ATPase"/>
    <property type="match status" value="1"/>
</dbReference>
<protein>
    <recommendedName>
        <fullName evidence="2">ABC transporter domain-containing protein</fullName>
    </recommendedName>
</protein>
<dbReference type="InterPro" id="IPR027417">
    <property type="entry name" value="P-loop_NTPase"/>
</dbReference>
<dbReference type="Proteomes" id="UP001168821">
    <property type="component" value="Unassembled WGS sequence"/>
</dbReference>
<comment type="caution">
    <text evidence="3">The sequence shown here is derived from an EMBL/GenBank/DDBJ whole genome shotgun (WGS) entry which is preliminary data.</text>
</comment>
<keyword evidence="4" id="KW-1185">Reference proteome</keyword>
<dbReference type="AlphaFoldDB" id="A0AA38LZH5"/>
<reference evidence="3" key="1">
    <citation type="journal article" date="2023" name="G3 (Bethesda)">
        <title>Whole genome assemblies of Zophobas morio and Tenebrio molitor.</title>
        <authorList>
            <person name="Kaur S."/>
            <person name="Stinson S.A."/>
            <person name="diCenzo G.C."/>
        </authorList>
    </citation>
    <scope>NUCLEOTIDE SEQUENCE</scope>
    <source>
        <strain evidence="3">QUZm001</strain>
    </source>
</reference>
<dbReference type="GO" id="GO:0005524">
    <property type="term" value="F:ATP binding"/>
    <property type="evidence" value="ECO:0007669"/>
    <property type="project" value="InterPro"/>
</dbReference>
<dbReference type="InterPro" id="IPR050611">
    <property type="entry name" value="ABCF"/>
</dbReference>
<accession>A0AA38LZH5</accession>